<feature type="non-terminal residue" evidence="4">
    <location>
        <position position="291"/>
    </location>
</feature>
<evidence type="ECO:0000256" key="1">
    <source>
        <dbReference type="SAM" id="MobiDB-lite"/>
    </source>
</evidence>
<evidence type="ECO:0000313" key="4">
    <source>
        <dbReference type="EMBL" id="CAL1294979.1"/>
    </source>
</evidence>
<feature type="transmembrane region" description="Helical" evidence="2">
    <location>
        <begin position="100"/>
        <end position="118"/>
    </location>
</feature>
<feature type="compositionally biased region" description="Polar residues" evidence="1">
    <location>
        <begin position="280"/>
        <end position="291"/>
    </location>
</feature>
<dbReference type="AlphaFoldDB" id="A0AAV2BHR2"/>
<keyword evidence="2" id="KW-0472">Membrane</keyword>
<evidence type="ECO:0000259" key="3">
    <source>
        <dbReference type="Pfam" id="PF16066"/>
    </source>
</evidence>
<dbReference type="PANTHER" id="PTHR21104:SF1">
    <property type="entry name" value="FIBRONECTIN TYPE III DOMAIN-CONTAINING PROTEIN"/>
    <property type="match status" value="1"/>
</dbReference>
<evidence type="ECO:0000256" key="2">
    <source>
        <dbReference type="SAM" id="Phobius"/>
    </source>
</evidence>
<keyword evidence="5" id="KW-1185">Reference proteome</keyword>
<reference evidence="4 5" key="1">
    <citation type="submission" date="2024-04" db="EMBL/GenBank/DDBJ databases">
        <authorList>
            <person name="Rising A."/>
            <person name="Reimegard J."/>
            <person name="Sonavane S."/>
            <person name="Akerstrom W."/>
            <person name="Nylinder S."/>
            <person name="Hedman E."/>
            <person name="Kallberg Y."/>
        </authorList>
    </citation>
    <scope>NUCLEOTIDE SEQUENCE [LARGE SCALE GENOMIC DNA]</scope>
</reference>
<dbReference type="Pfam" id="PF16066">
    <property type="entry name" value="DUF4808"/>
    <property type="match status" value="1"/>
</dbReference>
<evidence type="ECO:0000313" key="5">
    <source>
        <dbReference type="Proteomes" id="UP001497382"/>
    </source>
</evidence>
<dbReference type="InterPro" id="IPR032073">
    <property type="entry name" value="FNDC5_C"/>
</dbReference>
<name>A0AAV2BHR2_9ARAC</name>
<keyword evidence="2" id="KW-1133">Transmembrane helix</keyword>
<dbReference type="Proteomes" id="UP001497382">
    <property type="component" value="Unassembled WGS sequence"/>
</dbReference>
<feature type="region of interest" description="Disordered" evidence="1">
    <location>
        <begin position="271"/>
        <end position="291"/>
    </location>
</feature>
<protein>
    <recommendedName>
        <fullName evidence="3">Fibronectin type III domain-containing protein</fullName>
    </recommendedName>
</protein>
<feature type="domain" description="Fibronectin type III" evidence="3">
    <location>
        <begin position="94"/>
        <end position="206"/>
    </location>
</feature>
<sequence>MVIALFGRWGWMVGLNRKYRVIHDIPGEQRSLVLERLQPATEYQLYLVAFALSGQPTNISGKVHFVSPDATQNDSWIQKGDPSQLEEETPAPFTVREEEVVIVVLVLAVWVFVIVLFFNKWGKIRMLEPYQPQYHSHPVIPSRLPLNDALAPLERFNLEFGAANTPYHLHKMRPRQNSVFVGSPYRSRSGSMLSEPRMPRKHKKKEFCKSRFFSRSVLWLGNKHRQPILDPADIRSVRCPFKLNYQEGIRHTGIYLDQLRLLRVVTYSTSSSPSRRETNSYHTVHSSSKNE</sequence>
<dbReference type="PANTHER" id="PTHR21104">
    <property type="entry name" value="FIBRONECTIN TYPE III DOMAIN-CONTAINING PROTEIN"/>
    <property type="match status" value="1"/>
</dbReference>
<keyword evidence="2" id="KW-0812">Transmembrane</keyword>
<dbReference type="EMBL" id="CAXIEN010000358">
    <property type="protein sequence ID" value="CAL1294979.1"/>
    <property type="molecule type" value="Genomic_DNA"/>
</dbReference>
<comment type="caution">
    <text evidence="4">The sequence shown here is derived from an EMBL/GenBank/DDBJ whole genome shotgun (WGS) entry which is preliminary data.</text>
</comment>
<organism evidence="4 5">
    <name type="scientific">Larinioides sclopetarius</name>
    <dbReference type="NCBI Taxonomy" id="280406"/>
    <lineage>
        <taxon>Eukaryota</taxon>
        <taxon>Metazoa</taxon>
        <taxon>Ecdysozoa</taxon>
        <taxon>Arthropoda</taxon>
        <taxon>Chelicerata</taxon>
        <taxon>Arachnida</taxon>
        <taxon>Araneae</taxon>
        <taxon>Araneomorphae</taxon>
        <taxon>Entelegynae</taxon>
        <taxon>Araneoidea</taxon>
        <taxon>Araneidae</taxon>
        <taxon>Larinioides</taxon>
    </lineage>
</organism>
<gene>
    <name evidence="4" type="ORF">LARSCL_LOCUS19025</name>
</gene>
<accession>A0AAV2BHR2</accession>
<proteinExistence type="predicted"/>